<gene>
    <name evidence="1" type="ORF">SAMN05216466_107104</name>
</gene>
<accession>A0A1G7ZQ28</accession>
<reference evidence="1 2" key="1">
    <citation type="submission" date="2016-10" db="EMBL/GenBank/DDBJ databases">
        <authorList>
            <person name="de Groot N.N."/>
        </authorList>
    </citation>
    <scope>NUCLEOTIDE SEQUENCE [LARGE SCALE GENOMIC DNA]</scope>
    <source>
        <strain evidence="1 2">LMG 2247</strain>
    </source>
</reference>
<protein>
    <submittedName>
        <fullName evidence="1">Uncharacterized protein</fullName>
    </submittedName>
</protein>
<dbReference type="AlphaFoldDB" id="A0A1G7ZQ28"/>
<sequence length="63" mass="6987">MNHDTNREDLIGLGRVIVDQNGVGWFGCVYRPIQPHRICISCGAKPDPYGNLPCPCGQREESC</sequence>
<evidence type="ECO:0000313" key="2">
    <source>
        <dbReference type="Proteomes" id="UP000199706"/>
    </source>
</evidence>
<proteinExistence type="predicted"/>
<evidence type="ECO:0000313" key="1">
    <source>
        <dbReference type="EMBL" id="SDH10220.1"/>
    </source>
</evidence>
<name>A0A1G7ZQ28_9BURK</name>
<organism evidence="1 2">
    <name type="scientific">Paraburkholderia phenazinium</name>
    <dbReference type="NCBI Taxonomy" id="60549"/>
    <lineage>
        <taxon>Bacteria</taxon>
        <taxon>Pseudomonadati</taxon>
        <taxon>Pseudomonadota</taxon>
        <taxon>Betaproteobacteria</taxon>
        <taxon>Burkholderiales</taxon>
        <taxon>Burkholderiaceae</taxon>
        <taxon>Paraburkholderia</taxon>
    </lineage>
</organism>
<dbReference type="EMBL" id="FNCJ01000007">
    <property type="protein sequence ID" value="SDH10220.1"/>
    <property type="molecule type" value="Genomic_DNA"/>
</dbReference>
<dbReference type="Proteomes" id="UP000199706">
    <property type="component" value="Unassembled WGS sequence"/>
</dbReference>